<proteinExistence type="predicted"/>
<dbReference type="RefSeq" id="WP_188934761.1">
    <property type="nucleotide sequence ID" value="NZ_BMJC01000004.1"/>
</dbReference>
<dbReference type="SUPFAM" id="SSF82171">
    <property type="entry name" value="DPP6 N-terminal domain-like"/>
    <property type="match status" value="1"/>
</dbReference>
<evidence type="ECO:0000256" key="1">
    <source>
        <dbReference type="SAM" id="SignalP"/>
    </source>
</evidence>
<feature type="chain" id="PRO_5035279832" description="Biopolymer transporter TolR" evidence="1">
    <location>
        <begin position="20"/>
        <end position="387"/>
    </location>
</feature>
<gene>
    <name evidence="2" type="ORF">GCM10011511_38700</name>
</gene>
<dbReference type="Proteomes" id="UP000607559">
    <property type="component" value="Unassembled WGS sequence"/>
</dbReference>
<protein>
    <recommendedName>
        <fullName evidence="4">Biopolymer transporter TolR</fullName>
    </recommendedName>
</protein>
<comment type="caution">
    <text evidence="2">The sequence shown here is derived from an EMBL/GenBank/DDBJ whole genome shotgun (WGS) entry which is preliminary data.</text>
</comment>
<accession>A0A8J2UFV1</accession>
<dbReference type="InterPro" id="IPR011042">
    <property type="entry name" value="6-blade_b-propeller_TolB-like"/>
</dbReference>
<dbReference type="Pfam" id="PF07676">
    <property type="entry name" value="PD40"/>
    <property type="match status" value="1"/>
</dbReference>
<dbReference type="InterPro" id="IPR011659">
    <property type="entry name" value="WD40"/>
</dbReference>
<dbReference type="EMBL" id="BMJC01000004">
    <property type="protein sequence ID" value="GGB11362.1"/>
    <property type="molecule type" value="Genomic_DNA"/>
</dbReference>
<evidence type="ECO:0000313" key="3">
    <source>
        <dbReference type="Proteomes" id="UP000607559"/>
    </source>
</evidence>
<organism evidence="2 3">
    <name type="scientific">Puia dinghuensis</name>
    <dbReference type="NCBI Taxonomy" id="1792502"/>
    <lineage>
        <taxon>Bacteria</taxon>
        <taxon>Pseudomonadati</taxon>
        <taxon>Bacteroidota</taxon>
        <taxon>Chitinophagia</taxon>
        <taxon>Chitinophagales</taxon>
        <taxon>Chitinophagaceae</taxon>
        <taxon>Puia</taxon>
    </lineage>
</organism>
<dbReference type="Gene3D" id="2.120.10.30">
    <property type="entry name" value="TolB, C-terminal domain"/>
    <property type="match status" value="1"/>
</dbReference>
<evidence type="ECO:0008006" key="4">
    <source>
        <dbReference type="Google" id="ProtNLM"/>
    </source>
</evidence>
<feature type="signal peptide" evidence="1">
    <location>
        <begin position="1"/>
        <end position="19"/>
    </location>
</feature>
<reference evidence="2" key="1">
    <citation type="journal article" date="2014" name="Int. J. Syst. Evol. Microbiol.">
        <title>Complete genome sequence of Corynebacterium casei LMG S-19264T (=DSM 44701T), isolated from a smear-ripened cheese.</title>
        <authorList>
            <consortium name="US DOE Joint Genome Institute (JGI-PGF)"/>
            <person name="Walter F."/>
            <person name="Albersmeier A."/>
            <person name="Kalinowski J."/>
            <person name="Ruckert C."/>
        </authorList>
    </citation>
    <scope>NUCLEOTIDE SEQUENCE</scope>
    <source>
        <strain evidence="2">CGMCC 1.15448</strain>
    </source>
</reference>
<keyword evidence="3" id="KW-1185">Reference proteome</keyword>
<evidence type="ECO:0000313" key="2">
    <source>
        <dbReference type="EMBL" id="GGB11362.1"/>
    </source>
</evidence>
<keyword evidence="1" id="KW-0732">Signal</keyword>
<dbReference type="AlphaFoldDB" id="A0A8J2UFV1"/>
<name>A0A8J2UFV1_9BACT</name>
<reference evidence="2" key="2">
    <citation type="submission" date="2020-09" db="EMBL/GenBank/DDBJ databases">
        <authorList>
            <person name="Sun Q."/>
            <person name="Zhou Y."/>
        </authorList>
    </citation>
    <scope>NUCLEOTIDE SEQUENCE</scope>
    <source>
        <strain evidence="2">CGMCC 1.15448</strain>
    </source>
</reference>
<sequence length="387" mass="43108">MTKISLFLICLLATAGAFGQHPVGIFDDHLDIGNPKMPGDATYDTASQVYMIKGGGANIWFNRDEFHFVYKKIKGDFILTADFEFTGDTAGAVGHRKIGWMIRQSTDEGAASANACKHIDGLVVLQWRPYRGMFMRDPEEERFYPKKGGQTIQLQRIGNVITMKIAHPGEPLQLVGSCMVDDLQKDVLAGLFICAHDSDKVAGARVWNVRIDKPVIHPYTSNPHVPPVVVHDVFASRVETIDIADGHRKVLGGFPGPVAPPPGDKPEYSPDKKYDYYSANVNGTTQIWRMRPDGSAKEQLTFDEYHNWFPHVSPDGKWLAFISYPMDIDPNAHPLYEEVMLRLMPLTTPGAARVIAYLYGGESTLHVHCWSPDSKQISLISNSEPAR</sequence>